<dbReference type="GO" id="GO:0030687">
    <property type="term" value="C:preribosome, large subunit precursor"/>
    <property type="evidence" value="ECO:0007669"/>
    <property type="project" value="TreeGrafter"/>
</dbReference>
<evidence type="ECO:0000256" key="7">
    <source>
        <dbReference type="SAM" id="MobiDB-lite"/>
    </source>
</evidence>
<evidence type="ECO:0000256" key="6">
    <source>
        <dbReference type="ARBA" id="ARBA00023242"/>
    </source>
</evidence>
<dbReference type="PANTHER" id="PTHR28280">
    <property type="entry name" value="SHUTTLING PRE-60S FACTOR ECM1"/>
    <property type="match status" value="1"/>
</dbReference>
<keyword evidence="5" id="KW-0690">Ribosome biogenesis</keyword>
<proteinExistence type="predicted"/>
<name>A0A6G1HRJ7_9PEZI</name>
<accession>A0A6G1HRJ7</accession>
<sequence length="180" mass="19831">MAKAMKSNSKKKGPAPPSVHSRAARRAESPSLNTDKSLKTVTPPSSKPRAPVFNNDSGIKKKKAKALKRQQKVRQQKLMERADIVNEQLVAKVQKSIGRFKTVKGRSKDWEDLNKKLAPKPDATPVEVAHYEALDALVEKAIAPPEVVLRLDDLAGLSLQTDTVEPHVAKAAEEDEEEEL</sequence>
<evidence type="ECO:0000256" key="1">
    <source>
        <dbReference type="ARBA" id="ARBA00004123"/>
    </source>
</evidence>
<dbReference type="PANTHER" id="PTHR28280:SF1">
    <property type="entry name" value="SHUTTLING PRE-60S FACTOR ECM1"/>
    <property type="match status" value="1"/>
</dbReference>
<gene>
    <name evidence="8" type="ORF">EJ06DRAFT_583300</name>
</gene>
<comment type="subcellular location">
    <subcellularLocation>
        <location evidence="2">Cytoplasm</location>
    </subcellularLocation>
    <subcellularLocation>
        <location evidence="1">Nucleus</location>
    </subcellularLocation>
</comment>
<dbReference type="GO" id="GO:0005730">
    <property type="term" value="C:nucleolus"/>
    <property type="evidence" value="ECO:0007669"/>
    <property type="project" value="TreeGrafter"/>
</dbReference>
<feature type="compositionally biased region" description="Basic residues" evidence="7">
    <location>
        <begin position="60"/>
        <end position="74"/>
    </location>
</feature>
<keyword evidence="3" id="KW-0813">Transport</keyword>
<keyword evidence="6" id="KW-0539">Nucleus</keyword>
<evidence type="ECO:0000313" key="9">
    <source>
        <dbReference type="Proteomes" id="UP000799640"/>
    </source>
</evidence>
<evidence type="ECO:0000313" key="8">
    <source>
        <dbReference type="EMBL" id="KAF2398622.1"/>
    </source>
</evidence>
<feature type="compositionally biased region" description="Polar residues" evidence="7">
    <location>
        <begin position="30"/>
        <end position="44"/>
    </location>
</feature>
<dbReference type="Pfam" id="PF09135">
    <property type="entry name" value="Alb1"/>
    <property type="match status" value="1"/>
</dbReference>
<feature type="region of interest" description="Disordered" evidence="7">
    <location>
        <begin position="1"/>
        <end position="74"/>
    </location>
</feature>
<evidence type="ECO:0000256" key="2">
    <source>
        <dbReference type="ARBA" id="ARBA00004496"/>
    </source>
</evidence>
<dbReference type="GO" id="GO:0000055">
    <property type="term" value="P:ribosomal large subunit export from nucleus"/>
    <property type="evidence" value="ECO:0007669"/>
    <property type="project" value="TreeGrafter"/>
</dbReference>
<evidence type="ECO:0000256" key="3">
    <source>
        <dbReference type="ARBA" id="ARBA00022448"/>
    </source>
</evidence>
<dbReference type="Proteomes" id="UP000799640">
    <property type="component" value="Unassembled WGS sequence"/>
</dbReference>
<reference evidence="8" key="1">
    <citation type="journal article" date="2020" name="Stud. Mycol.">
        <title>101 Dothideomycetes genomes: a test case for predicting lifestyles and emergence of pathogens.</title>
        <authorList>
            <person name="Haridas S."/>
            <person name="Albert R."/>
            <person name="Binder M."/>
            <person name="Bloem J."/>
            <person name="Labutti K."/>
            <person name="Salamov A."/>
            <person name="Andreopoulos B."/>
            <person name="Baker S."/>
            <person name="Barry K."/>
            <person name="Bills G."/>
            <person name="Bluhm B."/>
            <person name="Cannon C."/>
            <person name="Castanera R."/>
            <person name="Culley D."/>
            <person name="Daum C."/>
            <person name="Ezra D."/>
            <person name="Gonzalez J."/>
            <person name="Henrissat B."/>
            <person name="Kuo A."/>
            <person name="Liang C."/>
            <person name="Lipzen A."/>
            <person name="Lutzoni F."/>
            <person name="Magnuson J."/>
            <person name="Mondo S."/>
            <person name="Nolan M."/>
            <person name="Ohm R."/>
            <person name="Pangilinan J."/>
            <person name="Park H.-J."/>
            <person name="Ramirez L."/>
            <person name="Alfaro M."/>
            <person name="Sun H."/>
            <person name="Tritt A."/>
            <person name="Yoshinaga Y."/>
            <person name="Zwiers L.-H."/>
            <person name="Turgeon B."/>
            <person name="Goodwin S."/>
            <person name="Spatafora J."/>
            <person name="Crous P."/>
            <person name="Grigoriev I."/>
        </authorList>
    </citation>
    <scope>NUCLEOTIDE SEQUENCE</scope>
    <source>
        <strain evidence="8">CBS 262.69</strain>
    </source>
</reference>
<organism evidence="8 9">
    <name type="scientific">Trichodelitschia bisporula</name>
    <dbReference type="NCBI Taxonomy" id="703511"/>
    <lineage>
        <taxon>Eukaryota</taxon>
        <taxon>Fungi</taxon>
        <taxon>Dikarya</taxon>
        <taxon>Ascomycota</taxon>
        <taxon>Pezizomycotina</taxon>
        <taxon>Dothideomycetes</taxon>
        <taxon>Dothideomycetes incertae sedis</taxon>
        <taxon>Phaeotrichales</taxon>
        <taxon>Phaeotrichaceae</taxon>
        <taxon>Trichodelitschia</taxon>
    </lineage>
</organism>
<dbReference type="GO" id="GO:0005737">
    <property type="term" value="C:cytoplasm"/>
    <property type="evidence" value="ECO:0007669"/>
    <property type="project" value="UniProtKB-SubCell"/>
</dbReference>
<evidence type="ECO:0008006" key="10">
    <source>
        <dbReference type="Google" id="ProtNLM"/>
    </source>
</evidence>
<dbReference type="InterPro" id="IPR022784">
    <property type="entry name" value="Ribosome_bgen_Alb1"/>
</dbReference>
<dbReference type="AlphaFoldDB" id="A0A6G1HRJ7"/>
<dbReference type="InterPro" id="IPR053278">
    <property type="entry name" value="Pre-60S_factor_ECM1"/>
</dbReference>
<dbReference type="EMBL" id="ML996699">
    <property type="protein sequence ID" value="KAF2398622.1"/>
    <property type="molecule type" value="Genomic_DNA"/>
</dbReference>
<protein>
    <recommendedName>
        <fullName evidence="10">Ribosome biogenesis protein Alb1</fullName>
    </recommendedName>
</protein>
<keyword evidence="4" id="KW-0963">Cytoplasm</keyword>
<dbReference type="OrthoDB" id="5304887at2759"/>
<evidence type="ECO:0000256" key="4">
    <source>
        <dbReference type="ARBA" id="ARBA00022490"/>
    </source>
</evidence>
<evidence type="ECO:0000256" key="5">
    <source>
        <dbReference type="ARBA" id="ARBA00022517"/>
    </source>
</evidence>
<keyword evidence="9" id="KW-1185">Reference proteome</keyword>